<gene>
    <name evidence="1" type="ORF">S06H3_32537</name>
</gene>
<reference evidence="1" key="1">
    <citation type="journal article" date="2014" name="Front. Microbiol.">
        <title>High frequency of phylogenetically diverse reductive dehalogenase-homologous genes in deep subseafloor sedimentary metagenomes.</title>
        <authorList>
            <person name="Kawai M."/>
            <person name="Futagami T."/>
            <person name="Toyoda A."/>
            <person name="Takaki Y."/>
            <person name="Nishi S."/>
            <person name="Hori S."/>
            <person name="Arai W."/>
            <person name="Tsubouchi T."/>
            <person name="Morono Y."/>
            <person name="Uchiyama I."/>
            <person name="Ito T."/>
            <person name="Fujiyama A."/>
            <person name="Inagaki F."/>
            <person name="Takami H."/>
        </authorList>
    </citation>
    <scope>NUCLEOTIDE SEQUENCE</scope>
    <source>
        <strain evidence="1">Expedition CK06-06</strain>
    </source>
</reference>
<evidence type="ECO:0000313" key="1">
    <source>
        <dbReference type="EMBL" id="GAI30033.1"/>
    </source>
</evidence>
<dbReference type="EMBL" id="BARV01019355">
    <property type="protein sequence ID" value="GAI30033.1"/>
    <property type="molecule type" value="Genomic_DNA"/>
</dbReference>
<comment type="caution">
    <text evidence="1">The sequence shown here is derived from an EMBL/GenBank/DDBJ whole genome shotgun (WGS) entry which is preliminary data.</text>
</comment>
<accession>X1MFJ7</accession>
<protein>
    <submittedName>
        <fullName evidence="1">Uncharacterized protein</fullName>
    </submittedName>
</protein>
<dbReference type="AlphaFoldDB" id="X1MFJ7"/>
<proteinExistence type="predicted"/>
<sequence>MDAGKRSRYLKKLKEINDERFEFVKDGANVPQFLQNKTNKLLVLLGKILLDLDRNLSSEP</sequence>
<organism evidence="1">
    <name type="scientific">marine sediment metagenome</name>
    <dbReference type="NCBI Taxonomy" id="412755"/>
    <lineage>
        <taxon>unclassified sequences</taxon>
        <taxon>metagenomes</taxon>
        <taxon>ecological metagenomes</taxon>
    </lineage>
</organism>
<name>X1MFJ7_9ZZZZ</name>